<evidence type="ECO:0000256" key="1">
    <source>
        <dbReference type="SAM" id="SignalP"/>
    </source>
</evidence>
<organism evidence="2 3">
    <name type="scientific">Mesorhizobium alhagi CCNWXJ12-2</name>
    <dbReference type="NCBI Taxonomy" id="1107882"/>
    <lineage>
        <taxon>Bacteria</taxon>
        <taxon>Pseudomonadati</taxon>
        <taxon>Pseudomonadota</taxon>
        <taxon>Alphaproteobacteria</taxon>
        <taxon>Hyphomicrobiales</taxon>
        <taxon>Phyllobacteriaceae</taxon>
        <taxon>Allomesorhizobium</taxon>
    </lineage>
</organism>
<evidence type="ECO:0000313" key="3">
    <source>
        <dbReference type="Proteomes" id="UP000003250"/>
    </source>
</evidence>
<proteinExistence type="predicted"/>
<keyword evidence="1" id="KW-0732">Signal</keyword>
<reference evidence="2 3" key="1">
    <citation type="journal article" date="2012" name="J. Bacteriol.">
        <title>Draft Genome Sequence of Mesorhizobium alhagi CCNWXJ12-2T, a Novel Salt-Resistant Species Isolated from the Desert of Northwestern China.</title>
        <authorList>
            <person name="Zhou M."/>
            <person name="Chen W."/>
            <person name="Chen H."/>
            <person name="Wei G."/>
        </authorList>
    </citation>
    <scope>NUCLEOTIDE SEQUENCE [LARGE SCALE GENOMIC DNA]</scope>
    <source>
        <strain evidence="2 3">CCNWXJ12-2</strain>
    </source>
</reference>
<feature type="non-terminal residue" evidence="2">
    <location>
        <position position="38"/>
    </location>
</feature>
<feature type="signal peptide" evidence="1">
    <location>
        <begin position="1"/>
        <end position="24"/>
    </location>
</feature>
<feature type="chain" id="PRO_5003534322" evidence="1">
    <location>
        <begin position="25"/>
        <end position="38"/>
    </location>
</feature>
<protein>
    <submittedName>
        <fullName evidence="2">Uncharacterized protein</fullName>
    </submittedName>
</protein>
<keyword evidence="3" id="KW-1185">Reference proteome</keyword>
<gene>
    <name evidence="2" type="ORF">MAXJ12_34414</name>
</gene>
<accession>H0I321</accession>
<evidence type="ECO:0000313" key="2">
    <source>
        <dbReference type="EMBL" id="EHK52659.1"/>
    </source>
</evidence>
<dbReference type="AlphaFoldDB" id="H0I321"/>
<dbReference type="EMBL" id="AHAM01000310">
    <property type="protein sequence ID" value="EHK52659.1"/>
    <property type="molecule type" value="Genomic_DNA"/>
</dbReference>
<sequence length="38" mass="3850">MKRFISTTAIAVIAIAATSGLAAARDQVKVVGSSTVFP</sequence>
<name>H0I321_9HYPH</name>
<dbReference type="Proteomes" id="UP000003250">
    <property type="component" value="Unassembled WGS sequence"/>
</dbReference>